<dbReference type="KEGG" id="cnk:EG343_25240"/>
<proteinExistence type="predicted"/>
<dbReference type="RefSeq" id="WP_123860472.1">
    <property type="nucleotide sequence ID" value="NZ_CP033923.1"/>
</dbReference>
<dbReference type="Gene3D" id="3.40.710.10">
    <property type="entry name" value="DD-peptidase/beta-lactamase superfamily"/>
    <property type="match status" value="1"/>
</dbReference>
<protein>
    <submittedName>
        <fullName evidence="2">Class A beta-lactamase-related serine hydrolase</fullName>
    </submittedName>
</protein>
<evidence type="ECO:0000313" key="3">
    <source>
        <dbReference type="Proteomes" id="UP000278288"/>
    </source>
</evidence>
<sequence>MKLSIQFILFLFCIVNFGICYGQSIQENEIRKVDSVIHNYAQENTPGMAVGIIREGKVIYKKMYGMANLEDRIPIKDSTAFDIASISKQFTAFVALLAEQEGKLSLNDDIRKYLPELKHLPYKITIRQLANHTHGLPDFTSIKRLQGFGDEFKVTNAEAVKTVLAIRSINFSPGQQYSYNNTGFMLLAEILHRIYKKEFHEILKEYIFKPLQMNHTMVIDDPEKIIPNKAESYQEKHGTFFRYPLGQMENGSSNIFTTLNDLCIWAINFQKPIVGSREIYNKMQQNTLLTTGEKIEYGLGLQTGKYKGLDIVFHGGGTAGYRAYILHIPAYNLSIVLAGNKSVFDGLLIAYKLVDLFLGDQETLPPMPKKTSYTPIELKNFEGVYEINPGNYLEIISDGKNLYQKGDKVPFAMIGDNKFGIPAIPTASLTFHSGSLKFSIGDFVFNSKKIALKFIGEEVKLDLNQFTGYYKNEEFNIIYQLFIEGNKLVARHPVNRDVRLYPLSSKKLYSLKSFFGQLDFKYDKKNKISGFMLSGGNISNVEFKKIK</sequence>
<evidence type="ECO:0000259" key="1">
    <source>
        <dbReference type="Pfam" id="PF00144"/>
    </source>
</evidence>
<dbReference type="SUPFAM" id="SSF56601">
    <property type="entry name" value="beta-lactamase/transpeptidase-like"/>
    <property type="match status" value="1"/>
</dbReference>
<dbReference type="InterPro" id="IPR001466">
    <property type="entry name" value="Beta-lactam-related"/>
</dbReference>
<dbReference type="InterPro" id="IPR012338">
    <property type="entry name" value="Beta-lactam/transpept-like"/>
</dbReference>
<keyword evidence="3" id="KW-1185">Reference proteome</keyword>
<dbReference type="PANTHER" id="PTHR46825:SF9">
    <property type="entry name" value="BETA-LACTAMASE-RELATED DOMAIN-CONTAINING PROTEIN"/>
    <property type="match status" value="1"/>
</dbReference>
<dbReference type="AlphaFoldDB" id="A0AAD0YRB2"/>
<keyword evidence="2" id="KW-0378">Hydrolase</keyword>
<dbReference type="Proteomes" id="UP000278288">
    <property type="component" value="Chromosome"/>
</dbReference>
<dbReference type="GO" id="GO:0016787">
    <property type="term" value="F:hydrolase activity"/>
    <property type="evidence" value="ECO:0007669"/>
    <property type="project" value="UniProtKB-KW"/>
</dbReference>
<feature type="domain" description="Beta-lactamase-related" evidence="1">
    <location>
        <begin position="36"/>
        <end position="343"/>
    </location>
</feature>
<dbReference type="PANTHER" id="PTHR46825">
    <property type="entry name" value="D-ALANYL-D-ALANINE-CARBOXYPEPTIDASE/ENDOPEPTIDASE AMPH"/>
    <property type="match status" value="1"/>
</dbReference>
<accession>A0AAD0YRB2</accession>
<organism evidence="2 3">
    <name type="scientific">Chryseobacterium nakagawai</name>
    <dbReference type="NCBI Taxonomy" id="1241982"/>
    <lineage>
        <taxon>Bacteria</taxon>
        <taxon>Pseudomonadati</taxon>
        <taxon>Bacteroidota</taxon>
        <taxon>Flavobacteriia</taxon>
        <taxon>Flavobacteriales</taxon>
        <taxon>Weeksellaceae</taxon>
        <taxon>Chryseobacterium group</taxon>
        <taxon>Chryseobacterium</taxon>
    </lineage>
</organism>
<gene>
    <name evidence="2" type="ORF">EG343_25240</name>
</gene>
<reference evidence="2 3" key="1">
    <citation type="submission" date="2018-11" db="EMBL/GenBank/DDBJ databases">
        <title>Proposal to divide the Flavobacteriaceae and reorganize its genera based on Amino Acid Identity values calculated from whole genome sequences.</title>
        <authorList>
            <person name="Nicholson A.C."/>
            <person name="Gulvik C.A."/>
            <person name="Whitney A.M."/>
            <person name="Humrighouse B.W."/>
            <person name="Bell M."/>
            <person name="Holmes B."/>
            <person name="Steigerwalt A.G."/>
            <person name="Villarma A."/>
            <person name="Sheth M."/>
            <person name="Batra D."/>
            <person name="Pryor J."/>
            <person name="Bernardet J.-F."/>
            <person name="Hugo C."/>
            <person name="Kampfer P."/>
            <person name="Newman J."/>
            <person name="McQuiston J.R."/>
        </authorList>
    </citation>
    <scope>NUCLEOTIDE SEQUENCE [LARGE SCALE GENOMIC DNA]</scope>
    <source>
        <strain evidence="2 3">G0041</strain>
    </source>
</reference>
<evidence type="ECO:0000313" key="2">
    <source>
        <dbReference type="EMBL" id="AZA93674.1"/>
    </source>
</evidence>
<dbReference type="EMBL" id="CP033923">
    <property type="protein sequence ID" value="AZA93674.1"/>
    <property type="molecule type" value="Genomic_DNA"/>
</dbReference>
<dbReference type="Pfam" id="PF00144">
    <property type="entry name" value="Beta-lactamase"/>
    <property type="match status" value="1"/>
</dbReference>
<dbReference type="InterPro" id="IPR050491">
    <property type="entry name" value="AmpC-like"/>
</dbReference>
<name>A0AAD0YRB2_CHRNA</name>